<reference evidence="2 3" key="3">
    <citation type="journal article" date="2013" name="Rice">
        <title>Improvement of the Oryza sativa Nipponbare reference genome using next generation sequence and optical map data.</title>
        <authorList>
            <person name="Kawahara Y."/>
            <person name="de la Bastide M."/>
            <person name="Hamilton J.P."/>
            <person name="Kanamori H."/>
            <person name="McCombie W.R."/>
            <person name="Ouyang S."/>
            <person name="Schwartz D.C."/>
            <person name="Tanaka T."/>
            <person name="Wu J."/>
            <person name="Zhou S."/>
            <person name="Childs K.L."/>
            <person name="Davidson R.M."/>
            <person name="Lin H."/>
            <person name="Quesada-Ocampo L."/>
            <person name="Vaillancourt B."/>
            <person name="Sakai H."/>
            <person name="Lee S.S."/>
            <person name="Kim J."/>
            <person name="Numa H."/>
            <person name="Itoh T."/>
            <person name="Buell C.R."/>
            <person name="Matsumoto T."/>
        </authorList>
    </citation>
    <scope>NUCLEOTIDE SEQUENCE [LARGE SCALE GENOMIC DNA]</scope>
    <source>
        <strain evidence="3">cv. Nipponbare</strain>
    </source>
</reference>
<reference evidence="2 3" key="2">
    <citation type="journal article" date="2013" name="Plant Cell Physiol.">
        <title>Rice Annotation Project Database (RAP-DB): an integrative and interactive database for rice genomics.</title>
        <authorList>
            <person name="Sakai H."/>
            <person name="Lee S.S."/>
            <person name="Tanaka T."/>
            <person name="Numa H."/>
            <person name="Kim J."/>
            <person name="Kawahara Y."/>
            <person name="Wakimoto H."/>
            <person name="Yang C.C."/>
            <person name="Iwamoto M."/>
            <person name="Abe T."/>
            <person name="Yamada Y."/>
            <person name="Muto A."/>
            <person name="Inokuchi H."/>
            <person name="Ikemura T."/>
            <person name="Matsumoto T."/>
            <person name="Sasaki T."/>
            <person name="Itoh T."/>
        </authorList>
    </citation>
    <scope>NUCLEOTIDE SEQUENCE [LARGE SCALE GENOMIC DNA]</scope>
    <source>
        <strain evidence="3">cv. Nipponbare</strain>
    </source>
</reference>
<reference evidence="3" key="1">
    <citation type="journal article" date="2005" name="Nature">
        <title>The map-based sequence of the rice genome.</title>
        <authorList>
            <consortium name="International rice genome sequencing project (IRGSP)"/>
            <person name="Matsumoto T."/>
            <person name="Wu J."/>
            <person name="Kanamori H."/>
            <person name="Katayose Y."/>
            <person name="Fujisawa M."/>
            <person name="Namiki N."/>
            <person name="Mizuno H."/>
            <person name="Yamamoto K."/>
            <person name="Antonio B.A."/>
            <person name="Baba T."/>
            <person name="Sakata K."/>
            <person name="Nagamura Y."/>
            <person name="Aoki H."/>
            <person name="Arikawa K."/>
            <person name="Arita K."/>
            <person name="Bito T."/>
            <person name="Chiden Y."/>
            <person name="Fujitsuka N."/>
            <person name="Fukunaka R."/>
            <person name="Hamada M."/>
            <person name="Harada C."/>
            <person name="Hayashi A."/>
            <person name="Hijishita S."/>
            <person name="Honda M."/>
            <person name="Hosokawa S."/>
            <person name="Ichikawa Y."/>
            <person name="Idonuma A."/>
            <person name="Iijima M."/>
            <person name="Ikeda M."/>
            <person name="Ikeno M."/>
            <person name="Ito K."/>
            <person name="Ito S."/>
            <person name="Ito T."/>
            <person name="Ito Y."/>
            <person name="Ito Y."/>
            <person name="Iwabuchi A."/>
            <person name="Kamiya K."/>
            <person name="Karasawa W."/>
            <person name="Kurita K."/>
            <person name="Katagiri S."/>
            <person name="Kikuta A."/>
            <person name="Kobayashi H."/>
            <person name="Kobayashi N."/>
            <person name="Machita K."/>
            <person name="Maehara T."/>
            <person name="Masukawa M."/>
            <person name="Mizubayashi T."/>
            <person name="Mukai Y."/>
            <person name="Nagasaki H."/>
            <person name="Nagata Y."/>
            <person name="Naito S."/>
            <person name="Nakashima M."/>
            <person name="Nakama Y."/>
            <person name="Nakamichi Y."/>
            <person name="Nakamura M."/>
            <person name="Meguro A."/>
            <person name="Negishi M."/>
            <person name="Ohta I."/>
            <person name="Ohta T."/>
            <person name="Okamoto M."/>
            <person name="Ono N."/>
            <person name="Saji S."/>
            <person name="Sakaguchi M."/>
            <person name="Sakai K."/>
            <person name="Shibata M."/>
            <person name="Shimokawa T."/>
            <person name="Song J."/>
            <person name="Takazaki Y."/>
            <person name="Terasawa K."/>
            <person name="Tsugane M."/>
            <person name="Tsuji K."/>
            <person name="Ueda S."/>
            <person name="Waki K."/>
            <person name="Yamagata H."/>
            <person name="Yamamoto M."/>
            <person name="Yamamoto S."/>
            <person name="Yamane H."/>
            <person name="Yoshiki S."/>
            <person name="Yoshihara R."/>
            <person name="Yukawa K."/>
            <person name="Zhong H."/>
            <person name="Yano M."/>
            <person name="Yuan Q."/>
            <person name="Ouyang S."/>
            <person name="Liu J."/>
            <person name="Jones K.M."/>
            <person name="Gansberger K."/>
            <person name="Moffat K."/>
            <person name="Hill J."/>
            <person name="Bera J."/>
            <person name="Fadrosh D."/>
            <person name="Jin S."/>
            <person name="Johri S."/>
            <person name="Kim M."/>
            <person name="Overton L."/>
            <person name="Reardon M."/>
            <person name="Tsitrin T."/>
            <person name="Vuong H."/>
            <person name="Weaver B."/>
            <person name="Ciecko A."/>
            <person name="Tallon L."/>
            <person name="Jackson J."/>
            <person name="Pai G."/>
            <person name="Aken S.V."/>
            <person name="Utterback T."/>
            <person name="Reidmuller S."/>
            <person name="Feldblyum T."/>
            <person name="Hsiao J."/>
            <person name="Zismann V."/>
            <person name="Iobst S."/>
            <person name="de Vazeille A.R."/>
            <person name="Buell C.R."/>
            <person name="Ying K."/>
            <person name="Li Y."/>
            <person name="Lu T."/>
            <person name="Huang Y."/>
            <person name="Zhao Q."/>
            <person name="Feng Q."/>
            <person name="Zhang L."/>
            <person name="Zhu J."/>
            <person name="Weng Q."/>
            <person name="Mu J."/>
            <person name="Lu Y."/>
            <person name="Fan D."/>
            <person name="Liu Y."/>
            <person name="Guan J."/>
            <person name="Zhang Y."/>
            <person name="Yu S."/>
            <person name="Liu X."/>
            <person name="Zhang Y."/>
            <person name="Hong G."/>
            <person name="Han B."/>
            <person name="Choisne N."/>
            <person name="Demange N."/>
            <person name="Orjeda G."/>
            <person name="Samain S."/>
            <person name="Cattolico L."/>
            <person name="Pelletier E."/>
            <person name="Couloux A."/>
            <person name="Segurens B."/>
            <person name="Wincker P."/>
            <person name="D'Hont A."/>
            <person name="Scarpelli C."/>
            <person name="Weissenbach J."/>
            <person name="Salanoubat M."/>
            <person name="Quetier F."/>
            <person name="Yu Y."/>
            <person name="Kim H.R."/>
            <person name="Rambo T."/>
            <person name="Currie J."/>
            <person name="Collura K."/>
            <person name="Luo M."/>
            <person name="Yang T."/>
            <person name="Ammiraju J.S.S."/>
            <person name="Engler F."/>
            <person name="Soderlund C."/>
            <person name="Wing R.A."/>
            <person name="Palmer L.E."/>
            <person name="de la Bastide M."/>
            <person name="Spiegel L."/>
            <person name="Nascimento L."/>
            <person name="Zutavern T."/>
            <person name="O'Shaughnessy A."/>
            <person name="Dike S."/>
            <person name="Dedhia N."/>
            <person name="Preston R."/>
            <person name="Balija V."/>
            <person name="McCombie W.R."/>
            <person name="Chow T."/>
            <person name="Chen H."/>
            <person name="Chung M."/>
            <person name="Chen C."/>
            <person name="Shaw J."/>
            <person name="Wu H."/>
            <person name="Hsiao K."/>
            <person name="Chao Y."/>
            <person name="Chu M."/>
            <person name="Cheng C."/>
            <person name="Hour A."/>
            <person name="Lee P."/>
            <person name="Lin S."/>
            <person name="Lin Y."/>
            <person name="Liou J."/>
            <person name="Liu S."/>
            <person name="Hsing Y."/>
            <person name="Raghuvanshi S."/>
            <person name="Mohanty A."/>
            <person name="Bharti A.K."/>
            <person name="Gaur A."/>
            <person name="Gupta V."/>
            <person name="Kumar D."/>
            <person name="Ravi V."/>
            <person name="Vij S."/>
            <person name="Kapur A."/>
            <person name="Khurana P."/>
            <person name="Khurana P."/>
            <person name="Khurana J.P."/>
            <person name="Tyagi A.K."/>
            <person name="Gaikwad K."/>
            <person name="Singh A."/>
            <person name="Dalal V."/>
            <person name="Srivastava S."/>
            <person name="Dixit A."/>
            <person name="Pal A.K."/>
            <person name="Ghazi I.A."/>
            <person name="Yadav M."/>
            <person name="Pandit A."/>
            <person name="Bhargava A."/>
            <person name="Sureshbabu K."/>
            <person name="Batra K."/>
            <person name="Sharma T.R."/>
            <person name="Mohapatra T."/>
            <person name="Singh N.K."/>
            <person name="Messing J."/>
            <person name="Nelson A.B."/>
            <person name="Fuks G."/>
            <person name="Kavchok S."/>
            <person name="Keizer G."/>
            <person name="Linton E."/>
            <person name="Llaca V."/>
            <person name="Song R."/>
            <person name="Tanyolac B."/>
            <person name="Young S."/>
            <person name="Ho-Il K."/>
            <person name="Hahn J.H."/>
            <person name="Sangsakoo G."/>
            <person name="Vanavichit A."/>
            <person name="de Mattos Luiz.A.T."/>
            <person name="Zimmer P.D."/>
            <person name="Malone G."/>
            <person name="Dellagostin O."/>
            <person name="de Oliveira A.C."/>
            <person name="Bevan M."/>
            <person name="Bancroft I."/>
            <person name="Minx P."/>
            <person name="Cordum H."/>
            <person name="Wilson R."/>
            <person name="Cheng Z."/>
            <person name="Jin W."/>
            <person name="Jiang J."/>
            <person name="Leong S.A."/>
            <person name="Iwama H."/>
            <person name="Gojobori T."/>
            <person name="Itoh T."/>
            <person name="Niimura Y."/>
            <person name="Fujii Y."/>
            <person name="Habara T."/>
            <person name="Sakai H."/>
            <person name="Sato Y."/>
            <person name="Wilson G."/>
            <person name="Kumar K."/>
            <person name="McCouch S."/>
            <person name="Juretic N."/>
            <person name="Hoen D."/>
            <person name="Wright S."/>
            <person name="Bruskiewich R."/>
            <person name="Bureau T."/>
            <person name="Miyao A."/>
            <person name="Hirochika H."/>
            <person name="Nishikawa T."/>
            <person name="Kadowaki K."/>
            <person name="Sugiura M."/>
            <person name="Burr B."/>
            <person name="Sasaki T."/>
        </authorList>
    </citation>
    <scope>NUCLEOTIDE SEQUENCE [LARGE SCALE GENOMIC DNA]</scope>
    <source>
        <strain evidence="3">cv. Nipponbare</strain>
    </source>
</reference>
<protein>
    <submittedName>
        <fullName evidence="2">Os01g0688700 protein</fullName>
    </submittedName>
</protein>
<organism evidence="2 3">
    <name type="scientific">Oryza sativa subsp. japonica</name>
    <name type="common">Rice</name>
    <dbReference type="NCBI Taxonomy" id="39947"/>
    <lineage>
        <taxon>Eukaryota</taxon>
        <taxon>Viridiplantae</taxon>
        <taxon>Streptophyta</taxon>
        <taxon>Embryophyta</taxon>
        <taxon>Tracheophyta</taxon>
        <taxon>Spermatophyta</taxon>
        <taxon>Magnoliopsida</taxon>
        <taxon>Liliopsida</taxon>
        <taxon>Poales</taxon>
        <taxon>Poaceae</taxon>
        <taxon>BOP clade</taxon>
        <taxon>Oryzoideae</taxon>
        <taxon>Oryzeae</taxon>
        <taxon>Oryzinae</taxon>
        <taxon>Oryza</taxon>
        <taxon>Oryza sativa</taxon>
    </lineage>
</organism>
<proteinExistence type="predicted"/>
<sequence length="90" mass="9923">MAAARPDDGNLHSPRDVARATPPFPPRPPRAAAARTRRGEETERDAACPRSHHWTDGWVDFPSAGASQSHARDREAPHRRRVPEAPSSKT</sequence>
<name>A0A0P0V6T3_ORYSJ</name>
<keyword evidence="3" id="KW-1185">Reference proteome</keyword>
<dbReference type="EMBL" id="AP014957">
    <property type="protein sequence ID" value="BAS73779.1"/>
    <property type="molecule type" value="Genomic_DNA"/>
</dbReference>
<evidence type="ECO:0000256" key="1">
    <source>
        <dbReference type="SAM" id="MobiDB-lite"/>
    </source>
</evidence>
<dbReference type="PaxDb" id="39947-A0A0P0V6T3"/>
<evidence type="ECO:0000313" key="2">
    <source>
        <dbReference type="EMBL" id="BAS73779.1"/>
    </source>
</evidence>
<dbReference type="InParanoid" id="A0A0P0V6T3"/>
<feature type="region of interest" description="Disordered" evidence="1">
    <location>
        <begin position="1"/>
        <end position="90"/>
    </location>
</feature>
<dbReference type="AlphaFoldDB" id="A0A0P0V6T3"/>
<evidence type="ECO:0000313" key="3">
    <source>
        <dbReference type="Proteomes" id="UP000059680"/>
    </source>
</evidence>
<feature type="compositionally biased region" description="Basic and acidic residues" evidence="1">
    <location>
        <begin position="1"/>
        <end position="18"/>
    </location>
</feature>
<dbReference type="Proteomes" id="UP000059680">
    <property type="component" value="Chromosome 1"/>
</dbReference>
<feature type="compositionally biased region" description="Basic and acidic residues" evidence="1">
    <location>
        <begin position="37"/>
        <end position="47"/>
    </location>
</feature>
<feature type="non-terminal residue" evidence="2">
    <location>
        <position position="90"/>
    </location>
</feature>
<accession>A0A0P0V6T3</accession>
<gene>
    <name evidence="2" type="ordered locus">Os01g0688700</name>
    <name evidence="2" type="ORF">OSNPB_010688700</name>
</gene>